<dbReference type="EMBL" id="LSDC01000122">
    <property type="protein sequence ID" value="KXB57656.1"/>
    <property type="molecule type" value="Genomic_DNA"/>
</dbReference>
<dbReference type="GO" id="GO:0070694">
    <property type="term" value="F:5-hydroxymethyl-dUMP N-hydrolase activity"/>
    <property type="evidence" value="ECO:0007669"/>
    <property type="project" value="TreeGrafter"/>
</dbReference>
<dbReference type="OrthoDB" id="1691394at2"/>
<dbReference type="SUPFAM" id="SSF52309">
    <property type="entry name" value="N-(deoxy)ribosyltransferase-like"/>
    <property type="match status" value="1"/>
</dbReference>
<evidence type="ECO:0000313" key="2">
    <source>
        <dbReference type="Proteomes" id="UP000070355"/>
    </source>
</evidence>
<proteinExistence type="predicted"/>
<keyword evidence="1" id="KW-0808">Transferase</keyword>
<dbReference type="AlphaFoldDB" id="A0A133ZQF8"/>
<organism evidence="1 2">
    <name type="scientific">Gemella haemolysans</name>
    <dbReference type="NCBI Taxonomy" id="1379"/>
    <lineage>
        <taxon>Bacteria</taxon>
        <taxon>Bacillati</taxon>
        <taxon>Bacillota</taxon>
        <taxon>Bacilli</taxon>
        <taxon>Bacillales</taxon>
        <taxon>Gemellaceae</taxon>
        <taxon>Gemella</taxon>
    </lineage>
</organism>
<dbReference type="Pfam" id="PF05014">
    <property type="entry name" value="Nuc_deoxyrib_tr"/>
    <property type="match status" value="1"/>
</dbReference>
<dbReference type="PANTHER" id="PTHR15364:SF0">
    <property type="entry name" value="2'-DEOXYNUCLEOSIDE 5'-PHOSPHATE N-HYDROLASE 1"/>
    <property type="match status" value="1"/>
</dbReference>
<dbReference type="InterPro" id="IPR007710">
    <property type="entry name" value="Nucleoside_deoxyribTrfase"/>
</dbReference>
<dbReference type="GO" id="GO:0009159">
    <property type="term" value="P:deoxyribonucleoside monophosphate catabolic process"/>
    <property type="evidence" value="ECO:0007669"/>
    <property type="project" value="TreeGrafter"/>
</dbReference>
<dbReference type="PATRIC" id="fig|1379.3.peg.1622"/>
<dbReference type="GO" id="GO:0016740">
    <property type="term" value="F:transferase activity"/>
    <property type="evidence" value="ECO:0007669"/>
    <property type="project" value="UniProtKB-KW"/>
</dbReference>
<evidence type="ECO:0000313" key="1">
    <source>
        <dbReference type="EMBL" id="KXB57656.1"/>
    </source>
</evidence>
<sequence>MKLYLAGALFNEAEIAQRLKEGKLLGERFGDRLSVFNPIEQPFNEDKQTLPTPQDIFNGDTYAVENCDIFLADVTNEDSGVMVELGIAIALNKKIIAINSDIRLKSANKYDIPSYAMNHYVLGGILKHGTLVYSFEEAMNELEKLFCLKTKL</sequence>
<dbReference type="RefSeq" id="WP_060914684.1">
    <property type="nucleotide sequence ID" value="NZ_KQ959992.1"/>
</dbReference>
<accession>A0A133ZQF8</accession>
<name>A0A133ZQF8_9BACL</name>
<dbReference type="Proteomes" id="UP000070355">
    <property type="component" value="Unassembled WGS sequence"/>
</dbReference>
<dbReference type="Gene3D" id="3.40.50.450">
    <property type="match status" value="1"/>
</dbReference>
<gene>
    <name evidence="1" type="ORF">HMPREF3186_01632</name>
</gene>
<reference evidence="2" key="1">
    <citation type="submission" date="2016-01" db="EMBL/GenBank/DDBJ databases">
        <authorList>
            <person name="Mitreva M."/>
            <person name="Pepin K.H."/>
            <person name="Mihindukulasuriya K.A."/>
            <person name="Fulton R."/>
            <person name="Fronick C."/>
            <person name="O'Laughlin M."/>
            <person name="Miner T."/>
            <person name="Herter B."/>
            <person name="Rosa B.A."/>
            <person name="Cordes M."/>
            <person name="Tomlinson C."/>
            <person name="Wollam A."/>
            <person name="Palsikar V.B."/>
            <person name="Mardis E.R."/>
            <person name="Wilson R.K."/>
        </authorList>
    </citation>
    <scope>NUCLEOTIDE SEQUENCE [LARGE SCALE GENOMIC DNA]</scope>
    <source>
        <strain evidence="2">DNF01167</strain>
    </source>
</reference>
<protein>
    <submittedName>
        <fullName evidence="1">Nucleoside 2-deoxyribosyltransferase</fullName>
    </submittedName>
</protein>
<dbReference type="PANTHER" id="PTHR15364">
    <property type="entry name" value="2'-DEOXYNUCLEOSIDE 5'-PHOSPHATE N-HYDROLASE 1"/>
    <property type="match status" value="1"/>
</dbReference>
<dbReference type="InterPro" id="IPR051239">
    <property type="entry name" value="2'-dNMP_N-hydrolase"/>
</dbReference>
<comment type="caution">
    <text evidence="1">The sequence shown here is derived from an EMBL/GenBank/DDBJ whole genome shotgun (WGS) entry which is preliminary data.</text>
</comment>